<dbReference type="AlphaFoldDB" id="A0A385JM96"/>
<dbReference type="EMBL" id="KY710694">
    <property type="protein sequence ID" value="AXY99457.1"/>
    <property type="molecule type" value="Genomic_DNA"/>
</dbReference>
<name>A0A385JM96_PROMI</name>
<accession>A0A385JM96</accession>
<dbReference type="InterPro" id="IPR051729">
    <property type="entry name" value="Opine/Lysopine_DH"/>
</dbReference>
<dbReference type="InterPro" id="IPR008927">
    <property type="entry name" value="6-PGluconate_DH-like_C_sf"/>
</dbReference>
<dbReference type="PANTHER" id="PTHR38015:SF1">
    <property type="entry name" value="OPINE DEHYDROGENASE DOMAIN-CONTAINING PROTEIN"/>
    <property type="match status" value="1"/>
</dbReference>
<protein>
    <recommendedName>
        <fullName evidence="2">Opine dehydrogenase domain-containing protein</fullName>
    </recommendedName>
</protein>
<dbReference type="Pfam" id="PF02317">
    <property type="entry name" value="Octopine_DH"/>
    <property type="match status" value="1"/>
</dbReference>
<dbReference type="Gene3D" id="1.10.1040.10">
    <property type="entry name" value="N-(1-d-carboxylethyl)-l-norvaline Dehydrogenase, domain 2"/>
    <property type="match status" value="1"/>
</dbReference>
<proteinExistence type="predicted"/>
<dbReference type="InterPro" id="IPR003421">
    <property type="entry name" value="Opine_DH"/>
</dbReference>
<dbReference type="SUPFAM" id="SSF48179">
    <property type="entry name" value="6-phosphogluconate dehydrogenase C-terminal domain-like"/>
    <property type="match status" value="1"/>
</dbReference>
<dbReference type="RefSeq" id="WP_164526986.1">
    <property type="nucleotide sequence ID" value="NZ_CP047352.1"/>
</dbReference>
<dbReference type="PANTHER" id="PTHR38015">
    <property type="entry name" value="BLR6086 PROTEIN"/>
    <property type="match status" value="1"/>
</dbReference>
<organism evidence="3">
    <name type="scientific">Proteus mirabilis</name>
    <dbReference type="NCBI Taxonomy" id="584"/>
    <lineage>
        <taxon>Bacteria</taxon>
        <taxon>Pseudomonadati</taxon>
        <taxon>Pseudomonadota</taxon>
        <taxon>Gammaproteobacteria</taxon>
        <taxon>Enterobacterales</taxon>
        <taxon>Morganellaceae</taxon>
        <taxon>Proteus</taxon>
    </lineage>
</organism>
<evidence type="ECO:0000313" key="3">
    <source>
        <dbReference type="EMBL" id="AXY99457.1"/>
    </source>
</evidence>
<feature type="domain" description="Opine dehydrogenase" evidence="2">
    <location>
        <begin position="173"/>
        <end position="325"/>
    </location>
</feature>
<reference evidence="3" key="1">
    <citation type="journal article" date="2017" name="PLoS ONE">
        <title>Genetic diversity of the O antigens of Proteus species and the development of a suspension array for molecular serotyping.</title>
        <authorList>
            <person name="Yu X."/>
            <person name="Torzewska A."/>
            <person name="Zhang X."/>
            <person name="Yin Z."/>
            <person name="Drzewiecka D."/>
            <person name="Cao H."/>
            <person name="Liu B."/>
            <person name="Knirel Y.A."/>
            <person name="Rozalski A."/>
            <person name="Wang L."/>
        </authorList>
    </citation>
    <scope>NUCLEOTIDE SEQUENCE</scope>
    <source>
        <strain evidence="3">PrK 28/57</strain>
    </source>
</reference>
<dbReference type="GO" id="GO:0016491">
    <property type="term" value="F:oxidoreductase activity"/>
    <property type="evidence" value="ECO:0007669"/>
    <property type="project" value="UniProtKB-KW"/>
</dbReference>
<keyword evidence="1" id="KW-0560">Oxidoreductase</keyword>
<evidence type="ECO:0000259" key="2">
    <source>
        <dbReference type="Pfam" id="PF02317"/>
    </source>
</evidence>
<sequence>MKKYNILVIGGGNIGHALIYDISDKCNITLIVHEKKKWHTYLENSKGKLSAKFIVKNWDEPLEKHYNYIFITLPMIYRNNALQLIKRNNIEDSNIIGITGFGNFESLCKEQIKNNNFGSFQRVPYIARIIKYGKKIDILSKKDSLNLYIKDNKEKAKLDLESIFNVPINLLESHYQNTLSNSNPLLHTSRIYTLFYNESKKYNVFNTEILFYEEWNNDASDMLIKMDNELKEIYKCKNITHLHYSICKHYEVNNIEEMTKKIRSIIAFKNILTPMVKKNNLYYPDLKSRYFIEDFGIGLNSIKNIADTCNLNLPNITKVLNWYNNLEE</sequence>
<evidence type="ECO:0000256" key="1">
    <source>
        <dbReference type="ARBA" id="ARBA00023002"/>
    </source>
</evidence>
<dbReference type="Gene3D" id="3.40.50.720">
    <property type="entry name" value="NAD(P)-binding Rossmann-like Domain"/>
    <property type="match status" value="1"/>
</dbReference>
<dbReference type="InterPro" id="IPR013328">
    <property type="entry name" value="6PGD_dom2"/>
</dbReference>